<dbReference type="OrthoDB" id="9803101at2"/>
<comment type="caution">
    <text evidence="1">The sequence shown here is derived from an EMBL/GenBank/DDBJ whole genome shotgun (WGS) entry which is preliminary data.</text>
</comment>
<dbReference type="EMBL" id="SACN01000001">
    <property type="protein sequence ID" value="RVT93505.1"/>
    <property type="molecule type" value="Genomic_DNA"/>
</dbReference>
<dbReference type="Proteomes" id="UP000282971">
    <property type="component" value="Unassembled WGS sequence"/>
</dbReference>
<proteinExistence type="predicted"/>
<reference evidence="1 2" key="1">
    <citation type="submission" date="2019-01" db="EMBL/GenBank/DDBJ databases">
        <authorList>
            <person name="Chen W.-M."/>
        </authorList>
    </citation>
    <scope>NUCLEOTIDE SEQUENCE [LARGE SCALE GENOMIC DNA]</scope>
    <source>
        <strain evidence="1 2">CCP-7</strain>
    </source>
</reference>
<evidence type="ECO:0000313" key="2">
    <source>
        <dbReference type="Proteomes" id="UP000282971"/>
    </source>
</evidence>
<protein>
    <submittedName>
        <fullName evidence="1">RidA family protein</fullName>
    </submittedName>
</protein>
<evidence type="ECO:0000313" key="1">
    <source>
        <dbReference type="EMBL" id="RVT93505.1"/>
    </source>
</evidence>
<dbReference type="AlphaFoldDB" id="A0A437M7J4"/>
<dbReference type="SUPFAM" id="SSF55298">
    <property type="entry name" value="YjgF-like"/>
    <property type="match status" value="1"/>
</dbReference>
<accession>A0A437M7J4</accession>
<dbReference type="Pfam" id="PF01042">
    <property type="entry name" value="Ribonuc_L-PSP"/>
    <property type="match status" value="1"/>
</dbReference>
<organism evidence="1 2">
    <name type="scientific">Sphingomonas crocodyli</name>
    <dbReference type="NCBI Taxonomy" id="1979270"/>
    <lineage>
        <taxon>Bacteria</taxon>
        <taxon>Pseudomonadati</taxon>
        <taxon>Pseudomonadota</taxon>
        <taxon>Alphaproteobacteria</taxon>
        <taxon>Sphingomonadales</taxon>
        <taxon>Sphingomonadaceae</taxon>
        <taxon>Sphingomonas</taxon>
    </lineage>
</organism>
<dbReference type="InterPro" id="IPR006175">
    <property type="entry name" value="YjgF/YER057c/UK114"/>
</dbReference>
<dbReference type="CDD" id="cd06150">
    <property type="entry name" value="YjgF_YER057c_UK114_like_2"/>
    <property type="match status" value="1"/>
</dbReference>
<name>A0A437M7J4_9SPHN</name>
<dbReference type="RefSeq" id="WP_127742183.1">
    <property type="nucleotide sequence ID" value="NZ_SACN01000001.1"/>
</dbReference>
<dbReference type="Gene3D" id="3.30.1330.40">
    <property type="entry name" value="RutC-like"/>
    <property type="match status" value="1"/>
</dbReference>
<dbReference type="InterPro" id="IPR035709">
    <property type="entry name" value="YoaB-like"/>
</dbReference>
<dbReference type="InterPro" id="IPR035959">
    <property type="entry name" value="RutC-like_sf"/>
</dbReference>
<gene>
    <name evidence="1" type="ORF">EOD43_06430</name>
</gene>
<keyword evidence="2" id="KW-1185">Reference proteome</keyword>
<dbReference type="PANTHER" id="PTHR47328:SF1">
    <property type="entry name" value="RUTC FAMILY PROTEIN YOAB"/>
    <property type="match status" value="1"/>
</dbReference>
<sequence>MNDITRIKTNPRRGRAVAYNGVLYLGGQVADNWDGDIVAQTREALAKIDKVLAEAGTDKSRLLNVQIWLKDIGRDFAGMNEAWDGWIDVEAAPARATAQCELGAPAILIEIIVQAALPA</sequence>
<dbReference type="PANTHER" id="PTHR47328">
    <property type="match status" value="1"/>
</dbReference>